<dbReference type="Proteomes" id="UP001460270">
    <property type="component" value="Unassembled WGS sequence"/>
</dbReference>
<dbReference type="PANTHER" id="PTHR11505">
    <property type="entry name" value="L1 TRANSPOSABLE ELEMENT-RELATED"/>
    <property type="match status" value="1"/>
</dbReference>
<evidence type="ECO:0000313" key="3">
    <source>
        <dbReference type="Proteomes" id="UP001460270"/>
    </source>
</evidence>
<sequence length="225" mass="25017">MLAELAASPSTETTAVLAAIGEMSQKMDVRFNSLDAASKANQATLDEHETRLSDVEHANSAHDGRLSAVEQQVKRLEDANKALLEKVIDLEARSRRQNIKIIGLPENVEDGRPVDFVSNLIFGRENFSKPVEVDRAHRLGSLGSATATAANKPRVMIARIHSYRVKDSIIKIQATIAFDVTRGNQTSTFNTPEEAKFFADCDRQIGPRKRIDPLRQDSRYKMQSD</sequence>
<dbReference type="InterPro" id="IPR004244">
    <property type="entry name" value="Transposase_22"/>
</dbReference>
<organism evidence="2 3">
    <name type="scientific">Mugilogobius chulae</name>
    <name type="common">yellowstripe goby</name>
    <dbReference type="NCBI Taxonomy" id="88201"/>
    <lineage>
        <taxon>Eukaryota</taxon>
        <taxon>Metazoa</taxon>
        <taxon>Chordata</taxon>
        <taxon>Craniata</taxon>
        <taxon>Vertebrata</taxon>
        <taxon>Euteleostomi</taxon>
        <taxon>Actinopterygii</taxon>
        <taxon>Neopterygii</taxon>
        <taxon>Teleostei</taxon>
        <taxon>Neoteleostei</taxon>
        <taxon>Acanthomorphata</taxon>
        <taxon>Gobiaria</taxon>
        <taxon>Gobiiformes</taxon>
        <taxon>Gobioidei</taxon>
        <taxon>Gobiidae</taxon>
        <taxon>Gobionellinae</taxon>
        <taxon>Mugilogobius</taxon>
    </lineage>
</organism>
<comment type="caution">
    <text evidence="2">The sequence shown here is derived from an EMBL/GenBank/DDBJ whole genome shotgun (WGS) entry which is preliminary data.</text>
</comment>
<feature type="coiled-coil region" evidence="1">
    <location>
        <begin position="59"/>
        <end position="93"/>
    </location>
</feature>
<evidence type="ECO:0000313" key="2">
    <source>
        <dbReference type="EMBL" id="KAK7879698.1"/>
    </source>
</evidence>
<dbReference type="AlphaFoldDB" id="A0AAW0MKM4"/>
<dbReference type="Gene3D" id="1.20.5.340">
    <property type="match status" value="1"/>
</dbReference>
<dbReference type="Gene3D" id="3.30.70.1820">
    <property type="entry name" value="L1 transposable element, RRM domain"/>
    <property type="match status" value="1"/>
</dbReference>
<keyword evidence="3" id="KW-1185">Reference proteome</keyword>
<keyword evidence="1" id="KW-0175">Coiled coil</keyword>
<evidence type="ECO:0000256" key="1">
    <source>
        <dbReference type="SAM" id="Coils"/>
    </source>
</evidence>
<proteinExistence type="predicted"/>
<dbReference type="EMBL" id="JBBPFD010000212">
    <property type="protein sequence ID" value="KAK7879698.1"/>
    <property type="molecule type" value="Genomic_DNA"/>
</dbReference>
<accession>A0AAW0MKM4</accession>
<evidence type="ECO:0008006" key="4">
    <source>
        <dbReference type="Google" id="ProtNLM"/>
    </source>
</evidence>
<gene>
    <name evidence="2" type="ORF">WMY93_033590</name>
</gene>
<protein>
    <recommendedName>
        <fullName evidence="4">L1 transposable element RRM domain-containing protein</fullName>
    </recommendedName>
</protein>
<name>A0AAW0MKM4_9GOBI</name>
<reference evidence="3" key="1">
    <citation type="submission" date="2024-04" db="EMBL/GenBank/DDBJ databases">
        <title>Salinicola lusitanus LLJ914,a marine bacterium isolated from the Okinawa Trough.</title>
        <authorList>
            <person name="Li J."/>
        </authorList>
    </citation>
    <scope>NUCLEOTIDE SEQUENCE [LARGE SCALE GENOMIC DNA]</scope>
</reference>